<dbReference type="GO" id="GO:0046872">
    <property type="term" value="F:metal ion binding"/>
    <property type="evidence" value="ECO:0007669"/>
    <property type="project" value="UniProtKB-KW"/>
</dbReference>
<dbReference type="Gene3D" id="3.40.50.300">
    <property type="entry name" value="P-loop containing nucleotide triphosphate hydrolases"/>
    <property type="match status" value="1"/>
</dbReference>
<comment type="caution">
    <text evidence="12">The sequence shown here is derived from an EMBL/GenBank/DDBJ whole genome shotgun (WGS) entry which is preliminary data.</text>
</comment>
<keyword evidence="4" id="KW-0963">Cytoplasm</keyword>
<sequence length="200" mass="20886">MSGAAPGGADGVPAPVPGEAWTRRLELQDLDDTAALGRVLAKSLRAGDLLILTGGLGAGKTTFTQSLAAGLGVEGQISSPTFVLSRIHRGAGPADVDLVHVDAYRTDAAGFEDLDIAATLRESVTVVEWGRNLAEPALVSESGSWLDLELVTPESEGSGEGDAEIITDFSETEEDVRGAARHAVVRGYGPRWSTPPDLRR</sequence>
<evidence type="ECO:0000256" key="9">
    <source>
        <dbReference type="ARBA" id="ARBA00022842"/>
    </source>
</evidence>
<evidence type="ECO:0000256" key="4">
    <source>
        <dbReference type="ARBA" id="ARBA00022490"/>
    </source>
</evidence>
<evidence type="ECO:0000256" key="8">
    <source>
        <dbReference type="ARBA" id="ARBA00022840"/>
    </source>
</evidence>
<keyword evidence="7" id="KW-0547">Nucleotide-binding</keyword>
<proteinExistence type="inferred from homology"/>
<accession>A0A7Z0GJX1</accession>
<keyword evidence="13" id="KW-1185">Reference proteome</keyword>
<evidence type="ECO:0000256" key="1">
    <source>
        <dbReference type="ARBA" id="ARBA00004496"/>
    </source>
</evidence>
<evidence type="ECO:0000256" key="5">
    <source>
        <dbReference type="ARBA" id="ARBA00022694"/>
    </source>
</evidence>
<dbReference type="Proteomes" id="UP000535437">
    <property type="component" value="Unassembled WGS sequence"/>
</dbReference>
<dbReference type="PANTHER" id="PTHR33540:SF2">
    <property type="entry name" value="TRNA THREONYLCARBAMOYLADENOSINE BIOSYNTHESIS PROTEIN TSAE"/>
    <property type="match status" value="1"/>
</dbReference>
<reference evidence="12 13" key="1">
    <citation type="submission" date="2020-07" db="EMBL/GenBank/DDBJ databases">
        <title>Sequencing the genomes of 1000 actinobacteria strains.</title>
        <authorList>
            <person name="Klenk H.-P."/>
        </authorList>
    </citation>
    <scope>NUCLEOTIDE SEQUENCE [LARGE SCALE GENOMIC DNA]</scope>
    <source>
        <strain evidence="12 13">DSM 15475</strain>
    </source>
</reference>
<dbReference type="NCBIfam" id="TIGR00150">
    <property type="entry name" value="T6A_YjeE"/>
    <property type="match status" value="1"/>
</dbReference>
<evidence type="ECO:0000256" key="2">
    <source>
        <dbReference type="ARBA" id="ARBA00007599"/>
    </source>
</evidence>
<dbReference type="GO" id="GO:0005524">
    <property type="term" value="F:ATP binding"/>
    <property type="evidence" value="ECO:0007669"/>
    <property type="project" value="UniProtKB-KW"/>
</dbReference>
<evidence type="ECO:0000313" key="13">
    <source>
        <dbReference type="Proteomes" id="UP000535437"/>
    </source>
</evidence>
<keyword evidence="9" id="KW-0460">Magnesium</keyword>
<name>A0A7Z0GJX1_9MICC</name>
<organism evidence="12 13">
    <name type="scientific">Nesterenkonia xinjiangensis</name>
    <dbReference type="NCBI Taxonomy" id="225327"/>
    <lineage>
        <taxon>Bacteria</taxon>
        <taxon>Bacillati</taxon>
        <taxon>Actinomycetota</taxon>
        <taxon>Actinomycetes</taxon>
        <taxon>Micrococcales</taxon>
        <taxon>Micrococcaceae</taxon>
        <taxon>Nesterenkonia</taxon>
    </lineage>
</organism>
<comment type="function">
    <text evidence="10">Required for the formation of a threonylcarbamoyl group on adenosine at position 37 (t(6)A37) in tRNAs that read codons beginning with adenine. Is involved in the transfer of the threonylcarbamoyl moiety of threonylcarbamoyl-AMP (TC-AMP) to the N6 group of A37, together with TsaD and TsaB. TsaE seems to play an indirect role in the t(6)A biosynthesis pathway, possibly in regulating the core enzymatic function of TsaD.</text>
</comment>
<dbReference type="EMBL" id="JACCFY010000001">
    <property type="protein sequence ID" value="NYJ77357.1"/>
    <property type="molecule type" value="Genomic_DNA"/>
</dbReference>
<evidence type="ECO:0000256" key="10">
    <source>
        <dbReference type="ARBA" id="ARBA00024908"/>
    </source>
</evidence>
<dbReference type="InterPro" id="IPR003442">
    <property type="entry name" value="T6A_TsaE"/>
</dbReference>
<dbReference type="Pfam" id="PF02367">
    <property type="entry name" value="TsaE"/>
    <property type="match status" value="1"/>
</dbReference>
<protein>
    <recommendedName>
        <fullName evidence="3">tRNA threonylcarbamoyladenosine biosynthesis protein TsaE</fullName>
    </recommendedName>
    <alternativeName>
        <fullName evidence="11">t(6)A37 threonylcarbamoyladenosine biosynthesis protein TsaE</fullName>
    </alternativeName>
</protein>
<evidence type="ECO:0000256" key="3">
    <source>
        <dbReference type="ARBA" id="ARBA00019010"/>
    </source>
</evidence>
<comment type="similarity">
    <text evidence="2">Belongs to the TsaE family.</text>
</comment>
<evidence type="ECO:0000313" key="12">
    <source>
        <dbReference type="EMBL" id="NYJ77357.1"/>
    </source>
</evidence>
<dbReference type="RefSeq" id="WP_179540850.1">
    <property type="nucleotide sequence ID" value="NZ_BAAALL010000004.1"/>
</dbReference>
<keyword evidence="6" id="KW-0479">Metal-binding</keyword>
<dbReference type="InterPro" id="IPR027417">
    <property type="entry name" value="P-loop_NTPase"/>
</dbReference>
<dbReference type="PANTHER" id="PTHR33540">
    <property type="entry name" value="TRNA THREONYLCARBAMOYLADENOSINE BIOSYNTHESIS PROTEIN TSAE"/>
    <property type="match status" value="1"/>
</dbReference>
<dbReference type="GO" id="GO:0002949">
    <property type="term" value="P:tRNA threonylcarbamoyladenosine modification"/>
    <property type="evidence" value="ECO:0007669"/>
    <property type="project" value="InterPro"/>
</dbReference>
<comment type="subcellular location">
    <subcellularLocation>
        <location evidence="1">Cytoplasm</location>
    </subcellularLocation>
</comment>
<dbReference type="SUPFAM" id="SSF52540">
    <property type="entry name" value="P-loop containing nucleoside triphosphate hydrolases"/>
    <property type="match status" value="1"/>
</dbReference>
<evidence type="ECO:0000256" key="7">
    <source>
        <dbReference type="ARBA" id="ARBA00022741"/>
    </source>
</evidence>
<keyword evidence="5" id="KW-0819">tRNA processing</keyword>
<keyword evidence="8" id="KW-0067">ATP-binding</keyword>
<dbReference type="AlphaFoldDB" id="A0A7Z0GJX1"/>
<evidence type="ECO:0000256" key="11">
    <source>
        <dbReference type="ARBA" id="ARBA00032441"/>
    </source>
</evidence>
<dbReference type="GO" id="GO:0005737">
    <property type="term" value="C:cytoplasm"/>
    <property type="evidence" value="ECO:0007669"/>
    <property type="project" value="UniProtKB-SubCell"/>
</dbReference>
<evidence type="ECO:0000256" key="6">
    <source>
        <dbReference type="ARBA" id="ARBA00022723"/>
    </source>
</evidence>
<gene>
    <name evidence="12" type="ORF">HNR09_000768</name>
</gene>